<dbReference type="InterPro" id="IPR011009">
    <property type="entry name" value="Kinase-like_dom_sf"/>
</dbReference>
<dbReference type="EMBL" id="CP010407">
    <property type="protein sequence ID" value="AJF69750.1"/>
    <property type="molecule type" value="Genomic_DNA"/>
</dbReference>
<evidence type="ECO:0000256" key="2">
    <source>
        <dbReference type="ARBA" id="ARBA00022741"/>
    </source>
</evidence>
<feature type="region of interest" description="Disordered" evidence="5">
    <location>
        <begin position="378"/>
        <end position="420"/>
    </location>
</feature>
<evidence type="ECO:0000256" key="1">
    <source>
        <dbReference type="ARBA" id="ARBA00022679"/>
    </source>
</evidence>
<evidence type="ECO:0000259" key="6">
    <source>
        <dbReference type="PROSITE" id="PS50011"/>
    </source>
</evidence>
<evidence type="ECO:0000256" key="3">
    <source>
        <dbReference type="ARBA" id="ARBA00022777"/>
    </source>
</evidence>
<keyword evidence="1" id="KW-0808">Transferase</keyword>
<name>A0A0B5I6Q4_9ACTN</name>
<dbReference type="Proteomes" id="UP000031774">
    <property type="component" value="Chromosome"/>
</dbReference>
<gene>
    <name evidence="7" type="ORF">SVTN_14615</name>
</gene>
<dbReference type="STRING" id="362257.SVTN_14615"/>
<dbReference type="Gene3D" id="3.30.200.20">
    <property type="entry name" value="Phosphorylase Kinase, domain 1"/>
    <property type="match status" value="1"/>
</dbReference>
<dbReference type="SUPFAM" id="SSF56112">
    <property type="entry name" value="Protein kinase-like (PK-like)"/>
    <property type="match status" value="1"/>
</dbReference>
<keyword evidence="4" id="KW-0067">ATP-binding</keyword>
<feature type="compositionally biased region" description="Pro residues" evidence="5">
    <location>
        <begin position="332"/>
        <end position="346"/>
    </location>
</feature>
<keyword evidence="3" id="KW-0418">Kinase</keyword>
<feature type="compositionally biased region" description="Low complexity" evidence="5">
    <location>
        <begin position="395"/>
        <end position="414"/>
    </location>
</feature>
<feature type="region of interest" description="Disordered" evidence="5">
    <location>
        <begin position="269"/>
        <end position="351"/>
    </location>
</feature>
<dbReference type="KEGG" id="svt:SVTN_14615"/>
<dbReference type="PANTHER" id="PTHR43289">
    <property type="entry name" value="MITOGEN-ACTIVATED PROTEIN KINASE KINASE KINASE 20-RELATED"/>
    <property type="match status" value="1"/>
</dbReference>
<reference evidence="7 8" key="1">
    <citation type="submission" date="2014-12" db="EMBL/GenBank/DDBJ databases">
        <title>Complete genome sequence of Streptomyces vietnamensis strain GIMV4.0001, a genetic manipulable producer of the benzoisochromanequinone antibiotic granaticin.</title>
        <authorList>
            <person name="Deng M.R."/>
            <person name="Guo J."/>
            <person name="Ma L.Y."/>
            <person name="Feng G.D."/>
            <person name="Mo C.Y."/>
            <person name="Zhu H.H."/>
        </authorList>
    </citation>
    <scope>NUCLEOTIDE SEQUENCE [LARGE SCALE GENOMIC DNA]</scope>
    <source>
        <strain evidence="8">GIMV4.0001</strain>
    </source>
</reference>
<feature type="compositionally biased region" description="Pro residues" evidence="5">
    <location>
        <begin position="279"/>
        <end position="322"/>
    </location>
</feature>
<keyword evidence="8" id="KW-1185">Reference proteome</keyword>
<evidence type="ECO:0000256" key="4">
    <source>
        <dbReference type="ARBA" id="ARBA00022840"/>
    </source>
</evidence>
<dbReference type="InterPro" id="IPR000719">
    <property type="entry name" value="Prot_kinase_dom"/>
</dbReference>
<sequence length="552" mass="57859">MGTVYLSHTRGGQPVALKLILREHGQDPEFRRRFEQEVRAARRVRGYHLVPVVDHDTSGASPWLASAFVPGIALHEALGAFGALPPATVFPLVGCAARALTSIHAAGVVHRDLKPSNIMLAPDGPYVIDFGIARAADATQITRSGRIIGTPQYMSPEQALGEPVTPASDVFSLGLIAAVAATGRHPYGDGAAFTVGTRIANTAQRPPELDGYPTELRPLLERCLAADPAARITPAELTDWCERATGRPLTTLGDWLPAPVAEAVDRRVRAAAQPAAGDTPPPPPYEPTRPDTPPPPPHEPTRPDTPPPPPHEPTRPDAPPTGTPYAPTMDAPAPPPPPRFGPPTAAPAPTQRRQVRIALAVTAAVLAVAGVWGVAQSLGDSGDGGNDARGGGGRPTATASTTPSAKPSTTPSSGGDEGTLLFKDRPFALRAPAEPGIAMADLDIPAVDTSAKFNTPEAELVMSEVSGGRWEFPNGMGKSTGRTASECLEGARSNALPDKIDAKDLRTEIPVGTLLCGTTSDGRLALLEITRITQNAENDLPDYFAKLTVWKP</sequence>
<dbReference type="CDD" id="cd14014">
    <property type="entry name" value="STKc_PknB_like"/>
    <property type="match status" value="1"/>
</dbReference>
<proteinExistence type="predicted"/>
<accession>A0A0B5I6Q4</accession>
<dbReference type="SMART" id="SM00220">
    <property type="entry name" value="S_TKc"/>
    <property type="match status" value="1"/>
</dbReference>
<dbReference type="AlphaFoldDB" id="A0A0B5I6Q4"/>
<dbReference type="PROSITE" id="PS50011">
    <property type="entry name" value="PROTEIN_KINASE_DOM"/>
    <property type="match status" value="1"/>
</dbReference>
<organism evidence="7 8">
    <name type="scientific">Streptomyces vietnamensis</name>
    <dbReference type="NCBI Taxonomy" id="362257"/>
    <lineage>
        <taxon>Bacteria</taxon>
        <taxon>Bacillati</taxon>
        <taxon>Actinomycetota</taxon>
        <taxon>Actinomycetes</taxon>
        <taxon>Kitasatosporales</taxon>
        <taxon>Streptomycetaceae</taxon>
        <taxon>Streptomyces</taxon>
    </lineage>
</organism>
<evidence type="ECO:0000313" key="7">
    <source>
        <dbReference type="EMBL" id="AJF69750.1"/>
    </source>
</evidence>
<dbReference type="GO" id="GO:0004674">
    <property type="term" value="F:protein serine/threonine kinase activity"/>
    <property type="evidence" value="ECO:0007669"/>
    <property type="project" value="TreeGrafter"/>
</dbReference>
<dbReference type="Gene3D" id="1.10.510.10">
    <property type="entry name" value="Transferase(Phosphotransferase) domain 1"/>
    <property type="match status" value="1"/>
</dbReference>
<dbReference type="PROSITE" id="PS00108">
    <property type="entry name" value="PROTEIN_KINASE_ST"/>
    <property type="match status" value="1"/>
</dbReference>
<dbReference type="GO" id="GO:0005524">
    <property type="term" value="F:ATP binding"/>
    <property type="evidence" value="ECO:0007669"/>
    <property type="project" value="UniProtKB-KW"/>
</dbReference>
<evidence type="ECO:0000256" key="5">
    <source>
        <dbReference type="SAM" id="MobiDB-lite"/>
    </source>
</evidence>
<dbReference type="PANTHER" id="PTHR43289:SF34">
    <property type="entry name" value="SERINE_THREONINE-PROTEIN KINASE YBDM-RELATED"/>
    <property type="match status" value="1"/>
</dbReference>
<feature type="compositionally biased region" description="Gly residues" evidence="5">
    <location>
        <begin position="381"/>
        <end position="394"/>
    </location>
</feature>
<dbReference type="Pfam" id="PF00069">
    <property type="entry name" value="Pkinase"/>
    <property type="match status" value="1"/>
</dbReference>
<feature type="domain" description="Protein kinase" evidence="6">
    <location>
        <begin position="1"/>
        <end position="250"/>
    </location>
</feature>
<evidence type="ECO:0000313" key="8">
    <source>
        <dbReference type="Proteomes" id="UP000031774"/>
    </source>
</evidence>
<keyword evidence="2" id="KW-0547">Nucleotide-binding</keyword>
<protein>
    <recommendedName>
        <fullName evidence="6">Protein kinase domain-containing protein</fullName>
    </recommendedName>
</protein>
<dbReference type="InterPro" id="IPR008271">
    <property type="entry name" value="Ser/Thr_kinase_AS"/>
</dbReference>
<dbReference type="HOGENOM" id="CLU_000288_135_1_11"/>